<protein>
    <recommendedName>
        <fullName evidence="3">Mitochondrial intermembrane space import and assembly protein 40</fullName>
    </recommendedName>
    <alternativeName>
        <fullName evidence="11">Mitochondrial import inner membrane translocase TIM40</fullName>
    </alternativeName>
</protein>
<name>A0A1B9H3M9_9TREE</name>
<dbReference type="PANTHER" id="PTHR21622">
    <property type="entry name" value="COILED-COIL-HELIX-COILED-COIL-HELIX DOMAIN CONTAINING 4"/>
    <property type="match status" value="1"/>
</dbReference>
<dbReference type="OrthoDB" id="7481291at2759"/>
<evidence type="ECO:0000256" key="10">
    <source>
        <dbReference type="ARBA" id="ARBA00023284"/>
    </source>
</evidence>
<dbReference type="GO" id="GO:0015035">
    <property type="term" value="F:protein-disulfide reductase activity"/>
    <property type="evidence" value="ECO:0007669"/>
    <property type="project" value="InterPro"/>
</dbReference>
<comment type="cofactor">
    <cofactor evidence="1">
        <name>Cu(2+)</name>
        <dbReference type="ChEBI" id="CHEBI:29036"/>
    </cofactor>
</comment>
<feature type="compositionally biased region" description="Polar residues" evidence="12">
    <location>
        <begin position="86"/>
        <end position="95"/>
    </location>
</feature>
<accession>A0A1B9H3M9</accession>
<evidence type="ECO:0000313" key="13">
    <source>
        <dbReference type="EMBL" id="OCF37867.1"/>
    </source>
</evidence>
<evidence type="ECO:0000256" key="9">
    <source>
        <dbReference type="ARBA" id="ARBA00023157"/>
    </source>
</evidence>
<evidence type="ECO:0000313" key="14">
    <source>
        <dbReference type="Proteomes" id="UP000092666"/>
    </source>
</evidence>
<evidence type="ECO:0000256" key="3">
    <source>
        <dbReference type="ARBA" id="ARBA00013714"/>
    </source>
</evidence>
<dbReference type="STRING" id="1296120.A0A1B9H3M9"/>
<reference evidence="13 14" key="1">
    <citation type="submission" date="2013-07" db="EMBL/GenBank/DDBJ databases">
        <title>The Genome Sequence of Cryptococcus heveanensis BCC8398.</title>
        <authorList>
            <consortium name="The Broad Institute Genome Sequencing Platform"/>
            <person name="Cuomo C."/>
            <person name="Litvintseva A."/>
            <person name="Chen Y."/>
            <person name="Heitman J."/>
            <person name="Sun S."/>
            <person name="Springer D."/>
            <person name="Dromer F."/>
            <person name="Young S.K."/>
            <person name="Zeng Q."/>
            <person name="Gargeya S."/>
            <person name="Fitzgerald M."/>
            <person name="Abouelleil A."/>
            <person name="Alvarado L."/>
            <person name="Berlin A.M."/>
            <person name="Chapman S.B."/>
            <person name="Dewar J."/>
            <person name="Goldberg J."/>
            <person name="Griggs A."/>
            <person name="Gujja S."/>
            <person name="Hansen M."/>
            <person name="Howarth C."/>
            <person name="Imamovic A."/>
            <person name="Larimer J."/>
            <person name="McCowan C."/>
            <person name="Murphy C."/>
            <person name="Pearson M."/>
            <person name="Priest M."/>
            <person name="Roberts A."/>
            <person name="Saif S."/>
            <person name="Shea T."/>
            <person name="Sykes S."/>
            <person name="Wortman J."/>
            <person name="Nusbaum C."/>
            <person name="Birren B."/>
        </authorList>
    </citation>
    <scope>NUCLEOTIDE SEQUENCE [LARGE SCALE GENOMIC DNA]</scope>
    <source>
        <strain evidence="13 14">BCC8398</strain>
    </source>
</reference>
<keyword evidence="8" id="KW-0496">Mitochondrion</keyword>
<keyword evidence="9" id="KW-1015">Disulfide bond</keyword>
<feature type="region of interest" description="Disordered" evidence="12">
    <location>
        <begin position="176"/>
        <end position="212"/>
    </location>
</feature>
<comment type="subcellular location">
    <subcellularLocation>
        <location evidence="2">Mitochondrion inner membrane</location>
        <topology evidence="2">Single-pass type II membrane protein</topology>
        <orientation evidence="2">Intermembrane side</orientation>
    </subcellularLocation>
</comment>
<sequence length="326" mass="35009">MFARQAARSMRSLPLSSTSRRLLSTQSGSSSSSSFNRNLVIGVSTFAISALALTSERRRVLNDDKVRESVLDQDTLKRPIHKREGQTPQPTTVWNENAKVLSGEPRTQLPNESLSSTSSSSSSSATSTPTQAQDQSSSTGFSSDGPPKTKAQTQPPTIADKVTEVFQEKVVPRTPDVTQSVLDQPSLKAPVHKRETATKAAESTPAPGSSDAAHLIEDKSSEAANPSQGAFNEETGEINWDCPCLGGMADGPCGEDFKAAFSCFIYSEAEPKGVDCVEKFKAMQDCFRLHPEIYGEEIDDDEQPLDAPNPAAEGISIKEEANKVPS</sequence>
<evidence type="ECO:0000256" key="1">
    <source>
        <dbReference type="ARBA" id="ARBA00001973"/>
    </source>
</evidence>
<evidence type="ECO:0000256" key="8">
    <source>
        <dbReference type="ARBA" id="ARBA00023128"/>
    </source>
</evidence>
<evidence type="ECO:0000256" key="7">
    <source>
        <dbReference type="ARBA" id="ARBA00023010"/>
    </source>
</evidence>
<dbReference type="GO" id="GO:0005758">
    <property type="term" value="C:mitochondrial intermembrane space"/>
    <property type="evidence" value="ECO:0007669"/>
    <property type="project" value="TreeGrafter"/>
</dbReference>
<organism evidence="13 14">
    <name type="scientific">Kwoniella heveanensis BCC8398</name>
    <dbReference type="NCBI Taxonomy" id="1296120"/>
    <lineage>
        <taxon>Eukaryota</taxon>
        <taxon>Fungi</taxon>
        <taxon>Dikarya</taxon>
        <taxon>Basidiomycota</taxon>
        <taxon>Agaricomycotina</taxon>
        <taxon>Tremellomycetes</taxon>
        <taxon>Tremellales</taxon>
        <taxon>Cryptococcaceae</taxon>
        <taxon>Kwoniella</taxon>
    </lineage>
</organism>
<dbReference type="AlphaFoldDB" id="A0A1B9H3M9"/>
<dbReference type="Gene3D" id="1.10.287.2900">
    <property type="match status" value="1"/>
</dbReference>
<feature type="compositionally biased region" description="Low complexity" evidence="12">
    <location>
        <begin position="146"/>
        <end position="157"/>
    </location>
</feature>
<evidence type="ECO:0000256" key="4">
    <source>
        <dbReference type="ARBA" id="ARBA00022448"/>
    </source>
</evidence>
<keyword evidence="5" id="KW-0653">Protein transport</keyword>
<gene>
    <name evidence="13" type="ORF">I316_00091</name>
</gene>
<dbReference type="PANTHER" id="PTHR21622:SF0">
    <property type="entry name" value="COILED-COIL-HELIX-COILED-COIL-HELIX DOMAIN CONTAINING 4"/>
    <property type="match status" value="1"/>
</dbReference>
<evidence type="ECO:0000256" key="5">
    <source>
        <dbReference type="ARBA" id="ARBA00022927"/>
    </source>
</evidence>
<keyword evidence="10" id="KW-0676">Redox-active center</keyword>
<feature type="compositionally biased region" description="Low complexity" evidence="12">
    <location>
        <begin position="8"/>
        <end position="34"/>
    </location>
</feature>
<keyword evidence="6" id="KW-0560">Oxidoreductase</keyword>
<keyword evidence="14" id="KW-1185">Reference proteome</keyword>
<dbReference type="InterPro" id="IPR039289">
    <property type="entry name" value="CHCHD4"/>
</dbReference>
<dbReference type="PROSITE" id="PS51808">
    <property type="entry name" value="CHCH"/>
    <property type="match status" value="1"/>
</dbReference>
<keyword evidence="7" id="KW-0811">Translocation</keyword>
<feature type="region of interest" description="Disordered" evidence="12">
    <location>
        <begin position="299"/>
        <end position="326"/>
    </location>
</feature>
<dbReference type="GO" id="GO:0005743">
    <property type="term" value="C:mitochondrial inner membrane"/>
    <property type="evidence" value="ECO:0007669"/>
    <property type="project" value="UniProtKB-SubCell"/>
</dbReference>
<feature type="region of interest" description="Disordered" evidence="12">
    <location>
        <begin position="102"/>
        <end position="158"/>
    </location>
</feature>
<feature type="region of interest" description="Disordered" evidence="12">
    <location>
        <begin position="1"/>
        <end position="34"/>
    </location>
</feature>
<proteinExistence type="predicted"/>
<dbReference type="EMBL" id="KI669492">
    <property type="protein sequence ID" value="OCF37867.1"/>
    <property type="molecule type" value="Genomic_DNA"/>
</dbReference>
<dbReference type="GO" id="GO:0045041">
    <property type="term" value="P:protein import into mitochondrial intermembrane space"/>
    <property type="evidence" value="ECO:0007669"/>
    <property type="project" value="InterPro"/>
</dbReference>
<feature type="compositionally biased region" description="Basic and acidic residues" evidence="12">
    <location>
        <begin position="76"/>
        <end position="85"/>
    </location>
</feature>
<feature type="region of interest" description="Disordered" evidence="12">
    <location>
        <begin position="76"/>
        <end position="95"/>
    </location>
</feature>
<evidence type="ECO:0000256" key="2">
    <source>
        <dbReference type="ARBA" id="ARBA00004164"/>
    </source>
</evidence>
<reference evidence="14" key="2">
    <citation type="submission" date="2013-12" db="EMBL/GenBank/DDBJ databases">
        <title>Evolution of pathogenesis and genome organization in the Tremellales.</title>
        <authorList>
            <person name="Cuomo C."/>
            <person name="Litvintseva A."/>
            <person name="Heitman J."/>
            <person name="Chen Y."/>
            <person name="Sun S."/>
            <person name="Springer D."/>
            <person name="Dromer F."/>
            <person name="Young S."/>
            <person name="Zeng Q."/>
            <person name="Chapman S."/>
            <person name="Gujja S."/>
            <person name="Saif S."/>
            <person name="Birren B."/>
        </authorList>
    </citation>
    <scope>NUCLEOTIDE SEQUENCE [LARGE SCALE GENOMIC DNA]</scope>
    <source>
        <strain evidence="14">BCC8398</strain>
    </source>
</reference>
<evidence type="ECO:0000256" key="6">
    <source>
        <dbReference type="ARBA" id="ARBA00023002"/>
    </source>
</evidence>
<feature type="compositionally biased region" description="Basic and acidic residues" evidence="12">
    <location>
        <begin position="316"/>
        <end position="326"/>
    </location>
</feature>
<keyword evidence="4" id="KW-0813">Transport</keyword>
<dbReference type="Proteomes" id="UP000092666">
    <property type="component" value="Unassembled WGS sequence"/>
</dbReference>
<feature type="compositionally biased region" description="Low complexity" evidence="12">
    <location>
        <begin position="113"/>
        <end position="139"/>
    </location>
</feature>
<evidence type="ECO:0000256" key="11">
    <source>
        <dbReference type="ARBA" id="ARBA00033150"/>
    </source>
</evidence>
<evidence type="ECO:0000256" key="12">
    <source>
        <dbReference type="SAM" id="MobiDB-lite"/>
    </source>
</evidence>